<gene>
    <name evidence="4" type="ORF">GCM10009751_21690</name>
</gene>
<feature type="compositionally biased region" description="Polar residues" evidence="2">
    <location>
        <begin position="126"/>
        <end position="136"/>
    </location>
</feature>
<dbReference type="Proteomes" id="UP001501094">
    <property type="component" value="Unassembled WGS sequence"/>
</dbReference>
<dbReference type="EMBL" id="BAAANL010000004">
    <property type="protein sequence ID" value="GAA1863452.1"/>
    <property type="molecule type" value="Genomic_DNA"/>
</dbReference>
<reference evidence="5" key="1">
    <citation type="journal article" date="2019" name="Int. J. Syst. Evol. Microbiol.">
        <title>The Global Catalogue of Microorganisms (GCM) 10K type strain sequencing project: providing services to taxonomists for standard genome sequencing and annotation.</title>
        <authorList>
            <consortium name="The Broad Institute Genomics Platform"/>
            <consortium name="The Broad Institute Genome Sequencing Center for Infectious Disease"/>
            <person name="Wu L."/>
            <person name="Ma J."/>
        </authorList>
    </citation>
    <scope>NUCLEOTIDE SEQUENCE [LARGE SCALE GENOMIC DNA]</scope>
    <source>
        <strain evidence="5">JCM 14326</strain>
    </source>
</reference>
<proteinExistence type="predicted"/>
<name>A0ABP4ZM94_9MICO</name>
<keyword evidence="3" id="KW-0812">Transmembrane</keyword>
<evidence type="ECO:0000313" key="4">
    <source>
        <dbReference type="EMBL" id="GAA1863452.1"/>
    </source>
</evidence>
<feature type="region of interest" description="Disordered" evidence="2">
    <location>
        <begin position="114"/>
        <end position="138"/>
    </location>
</feature>
<protein>
    <submittedName>
        <fullName evidence="4">Uncharacterized protein</fullName>
    </submittedName>
</protein>
<evidence type="ECO:0000256" key="1">
    <source>
        <dbReference type="SAM" id="Coils"/>
    </source>
</evidence>
<accession>A0ABP4ZM94</accession>
<feature type="coiled-coil region" evidence="1">
    <location>
        <begin position="77"/>
        <end position="111"/>
    </location>
</feature>
<comment type="caution">
    <text evidence="4">The sequence shown here is derived from an EMBL/GenBank/DDBJ whole genome shotgun (WGS) entry which is preliminary data.</text>
</comment>
<feature type="transmembrane region" description="Helical" evidence="3">
    <location>
        <begin position="36"/>
        <end position="66"/>
    </location>
</feature>
<evidence type="ECO:0000313" key="5">
    <source>
        <dbReference type="Proteomes" id="UP001501094"/>
    </source>
</evidence>
<feature type="region of interest" description="Disordered" evidence="2">
    <location>
        <begin position="1"/>
        <end position="27"/>
    </location>
</feature>
<dbReference type="RefSeq" id="WP_344102563.1">
    <property type="nucleotide sequence ID" value="NZ_BAAANL010000004.1"/>
</dbReference>
<sequence length="254" mass="26912">MKDDERTALREPASAQPAAEHSPAPLRPARRRIRDVVASGEVIAALIVGALTVASTIAGAVATNWLEVRQTVTEKSSSELSDDVDRLQRQLAASEDEADALRGQVAVLEEENARLGAGSEVPADASSDTTVPSASTGVLREESAVGIAPGYCLDLDSGAADWGLSSDASELYYALDGQDLCFRDDLLELHSMTVVDAEPMKSDCESETLVVDSIASRDLRGGQWVCGVTDQGGITAVFAEATDDNLTLHLRVWQ</sequence>
<evidence type="ECO:0000256" key="2">
    <source>
        <dbReference type="SAM" id="MobiDB-lite"/>
    </source>
</evidence>
<keyword evidence="3" id="KW-0472">Membrane</keyword>
<keyword evidence="3" id="KW-1133">Transmembrane helix</keyword>
<organism evidence="4 5">
    <name type="scientific">Myceligenerans crystallogenes</name>
    <dbReference type="NCBI Taxonomy" id="316335"/>
    <lineage>
        <taxon>Bacteria</taxon>
        <taxon>Bacillati</taxon>
        <taxon>Actinomycetota</taxon>
        <taxon>Actinomycetes</taxon>
        <taxon>Micrococcales</taxon>
        <taxon>Promicromonosporaceae</taxon>
        <taxon>Myceligenerans</taxon>
    </lineage>
</organism>
<keyword evidence="5" id="KW-1185">Reference proteome</keyword>
<keyword evidence="1" id="KW-0175">Coiled coil</keyword>
<evidence type="ECO:0000256" key="3">
    <source>
        <dbReference type="SAM" id="Phobius"/>
    </source>
</evidence>